<dbReference type="EMBL" id="AJVK01027995">
    <property type="status" value="NOT_ANNOTATED_CDS"/>
    <property type="molecule type" value="Genomic_DNA"/>
</dbReference>
<proteinExistence type="predicted"/>
<dbReference type="VEuPathDB" id="VectorBase:PPAPM1_010681"/>
<dbReference type="EnsemblMetazoa" id="PPAI004118-RA">
    <property type="protein sequence ID" value="PPAI004118-PA"/>
    <property type="gene ID" value="PPAI004118"/>
</dbReference>
<dbReference type="Proteomes" id="UP000092462">
    <property type="component" value="Unassembled WGS sequence"/>
</dbReference>
<dbReference type="VEuPathDB" id="VectorBase:PPAI004118"/>
<accession>A0A1B0D906</accession>
<dbReference type="AlphaFoldDB" id="A0A1B0D906"/>
<protein>
    <submittedName>
        <fullName evidence="1">Uncharacterized protein</fullName>
    </submittedName>
</protein>
<sequence length="126" mass="14518">MLLVIIGEVEACCYYVTHGYYPDYITYYTPEELNEYKLWSETDKDILQVCNLSENGEDIQISRPLGHDGENSLANDTTIHAQAQPSHEIDEKSQVYVKNSIPNHVTLQPNIVPEESSKYWRHSMNP</sequence>
<evidence type="ECO:0000313" key="1">
    <source>
        <dbReference type="EnsemblMetazoa" id="PPAI004118-PA"/>
    </source>
</evidence>
<reference evidence="1" key="1">
    <citation type="submission" date="2022-08" db="UniProtKB">
        <authorList>
            <consortium name="EnsemblMetazoa"/>
        </authorList>
    </citation>
    <scope>IDENTIFICATION</scope>
    <source>
        <strain evidence="1">Israel</strain>
    </source>
</reference>
<evidence type="ECO:0000313" key="2">
    <source>
        <dbReference type="Proteomes" id="UP000092462"/>
    </source>
</evidence>
<name>A0A1B0D906_PHLPP</name>
<organism evidence="1 2">
    <name type="scientific">Phlebotomus papatasi</name>
    <name type="common">Sandfly</name>
    <dbReference type="NCBI Taxonomy" id="29031"/>
    <lineage>
        <taxon>Eukaryota</taxon>
        <taxon>Metazoa</taxon>
        <taxon>Ecdysozoa</taxon>
        <taxon>Arthropoda</taxon>
        <taxon>Hexapoda</taxon>
        <taxon>Insecta</taxon>
        <taxon>Pterygota</taxon>
        <taxon>Neoptera</taxon>
        <taxon>Endopterygota</taxon>
        <taxon>Diptera</taxon>
        <taxon>Nematocera</taxon>
        <taxon>Psychodoidea</taxon>
        <taxon>Psychodidae</taxon>
        <taxon>Phlebotomus</taxon>
        <taxon>Phlebotomus</taxon>
    </lineage>
</organism>
<keyword evidence="2" id="KW-1185">Reference proteome</keyword>